<name>A0AB39BVW9_9BACI</name>
<gene>
    <name evidence="2" type="ORF">AB3N04_06455</name>
</gene>
<proteinExistence type="predicted"/>
<organism evidence="2">
    <name type="scientific">Alkalihalophilus sp. As8PL</name>
    <dbReference type="NCBI Taxonomy" id="3237103"/>
    <lineage>
        <taxon>Bacteria</taxon>
        <taxon>Bacillati</taxon>
        <taxon>Bacillota</taxon>
        <taxon>Bacilli</taxon>
        <taxon>Bacillales</taxon>
        <taxon>Bacillaceae</taxon>
        <taxon>Alkalihalophilus</taxon>
    </lineage>
</organism>
<keyword evidence="1" id="KW-1133">Transmembrane helix</keyword>
<dbReference type="AlphaFoldDB" id="A0AB39BVW9"/>
<keyword evidence="1" id="KW-0472">Membrane</keyword>
<evidence type="ECO:0000256" key="1">
    <source>
        <dbReference type="SAM" id="Phobius"/>
    </source>
</evidence>
<sequence length="81" mass="9603">MDDKQLIKDAKLCTRWALGLTFVFIFAFPGIMFLTGYNYTLQFFQGWTYLAFAWLVIAGVYTIIRPWVEYFIEKKQSSDRV</sequence>
<dbReference type="RefSeq" id="WP_368505279.1">
    <property type="nucleotide sequence ID" value="NZ_CP162551.1"/>
</dbReference>
<reference evidence="2" key="1">
    <citation type="submission" date="2024-07" db="EMBL/GenBank/DDBJ databases">
        <title>Identification and characteristics of an arsenic-resistant bacterial isolate, which belongs to a novel species.</title>
        <authorList>
            <person name="Juszczyk A."/>
            <person name="Kowalczyk A."/>
            <person name="Was K."/>
            <person name="Kosowicz W."/>
            <person name="Budzyn A."/>
            <person name="Latowski D."/>
        </authorList>
    </citation>
    <scope>NUCLEOTIDE SEQUENCE</scope>
    <source>
        <strain evidence="2">As8PL</strain>
    </source>
</reference>
<keyword evidence="1" id="KW-0812">Transmembrane</keyword>
<accession>A0AB39BVW9</accession>
<protein>
    <submittedName>
        <fullName evidence="2">Uncharacterized protein</fullName>
    </submittedName>
</protein>
<dbReference type="EMBL" id="CP162551">
    <property type="protein sequence ID" value="XDI37953.1"/>
    <property type="molecule type" value="Genomic_DNA"/>
</dbReference>
<evidence type="ECO:0000313" key="2">
    <source>
        <dbReference type="EMBL" id="XDI37953.1"/>
    </source>
</evidence>
<feature type="transmembrane region" description="Helical" evidence="1">
    <location>
        <begin position="46"/>
        <end position="68"/>
    </location>
</feature>
<feature type="transmembrane region" description="Helical" evidence="1">
    <location>
        <begin position="12"/>
        <end position="34"/>
    </location>
</feature>